<dbReference type="Pfam" id="PF00664">
    <property type="entry name" value="ABC_membrane"/>
    <property type="match status" value="1"/>
</dbReference>
<dbReference type="PROSITE" id="PS50893">
    <property type="entry name" value="ABC_TRANSPORTER_2"/>
    <property type="match status" value="1"/>
</dbReference>
<dbReference type="PANTHER" id="PTHR43394">
    <property type="entry name" value="ATP-DEPENDENT PERMEASE MDL1, MITOCHONDRIAL"/>
    <property type="match status" value="1"/>
</dbReference>
<dbReference type="CDD" id="cd03254">
    <property type="entry name" value="ABCC_Glucan_exporter_like"/>
    <property type="match status" value="1"/>
</dbReference>
<dbReference type="InterPro" id="IPR003439">
    <property type="entry name" value="ABC_transporter-like_ATP-bd"/>
</dbReference>
<feature type="transmembrane region" description="Helical" evidence="8">
    <location>
        <begin position="296"/>
        <end position="320"/>
    </location>
</feature>
<keyword evidence="4" id="KW-0547">Nucleotide-binding</keyword>
<evidence type="ECO:0000256" key="3">
    <source>
        <dbReference type="ARBA" id="ARBA00022692"/>
    </source>
</evidence>
<dbReference type="GO" id="GO:0005524">
    <property type="term" value="F:ATP binding"/>
    <property type="evidence" value="ECO:0007669"/>
    <property type="project" value="UniProtKB-KW"/>
</dbReference>
<dbReference type="GO" id="GO:0015421">
    <property type="term" value="F:ABC-type oligopeptide transporter activity"/>
    <property type="evidence" value="ECO:0007669"/>
    <property type="project" value="TreeGrafter"/>
</dbReference>
<gene>
    <name evidence="11" type="ORF">CNE99_07215</name>
</gene>
<evidence type="ECO:0000259" key="9">
    <source>
        <dbReference type="PROSITE" id="PS50893"/>
    </source>
</evidence>
<comment type="caution">
    <text evidence="11">The sequence shown here is derived from an EMBL/GenBank/DDBJ whole genome shotgun (WGS) entry which is preliminary data.</text>
</comment>
<dbReference type="Proteomes" id="UP000219327">
    <property type="component" value="Unassembled WGS sequence"/>
</dbReference>
<dbReference type="Gene3D" id="3.40.50.300">
    <property type="entry name" value="P-loop containing nucleotide triphosphate hydrolases"/>
    <property type="match status" value="1"/>
</dbReference>
<dbReference type="EMBL" id="NTKD01000039">
    <property type="protein sequence ID" value="PDH38166.1"/>
    <property type="molecule type" value="Genomic_DNA"/>
</dbReference>
<keyword evidence="7 8" id="KW-0472">Membrane</keyword>
<keyword evidence="2" id="KW-0813">Transport</keyword>
<dbReference type="PANTHER" id="PTHR43394:SF1">
    <property type="entry name" value="ATP-BINDING CASSETTE SUB-FAMILY B MEMBER 10, MITOCHONDRIAL"/>
    <property type="match status" value="1"/>
</dbReference>
<dbReference type="InterPro" id="IPR017871">
    <property type="entry name" value="ABC_transporter-like_CS"/>
</dbReference>
<dbReference type="PROSITE" id="PS00211">
    <property type="entry name" value="ABC_TRANSPORTER_1"/>
    <property type="match status" value="1"/>
</dbReference>
<name>A0A2A5WPW3_9GAMM</name>
<protein>
    <submittedName>
        <fullName evidence="11">ABC transporter</fullName>
    </submittedName>
</protein>
<dbReference type="PROSITE" id="PS50929">
    <property type="entry name" value="ABC_TM1F"/>
    <property type="match status" value="1"/>
</dbReference>
<evidence type="ECO:0000256" key="6">
    <source>
        <dbReference type="ARBA" id="ARBA00022989"/>
    </source>
</evidence>
<evidence type="ECO:0000256" key="5">
    <source>
        <dbReference type="ARBA" id="ARBA00022840"/>
    </source>
</evidence>
<keyword evidence="6 8" id="KW-1133">Transmembrane helix</keyword>
<proteinExistence type="predicted"/>
<accession>A0A2A5WPW3</accession>
<feature type="domain" description="ABC transmembrane type-1" evidence="10">
    <location>
        <begin position="56"/>
        <end position="361"/>
    </location>
</feature>
<dbReference type="InterPro" id="IPR039421">
    <property type="entry name" value="Type_1_exporter"/>
</dbReference>
<dbReference type="Gene3D" id="1.20.1560.10">
    <property type="entry name" value="ABC transporter type 1, transmembrane domain"/>
    <property type="match status" value="1"/>
</dbReference>
<dbReference type="InterPro" id="IPR036640">
    <property type="entry name" value="ABC1_TM_sf"/>
</dbReference>
<dbReference type="AlphaFoldDB" id="A0A2A5WPW3"/>
<evidence type="ECO:0000313" key="11">
    <source>
        <dbReference type="EMBL" id="PDH38166.1"/>
    </source>
</evidence>
<feature type="transmembrane region" description="Helical" evidence="8">
    <location>
        <begin position="332"/>
        <end position="353"/>
    </location>
</feature>
<evidence type="ECO:0000256" key="8">
    <source>
        <dbReference type="SAM" id="Phobius"/>
    </source>
</evidence>
<keyword evidence="3 8" id="KW-0812">Transmembrane</keyword>
<feature type="transmembrane region" description="Helical" evidence="8">
    <location>
        <begin position="218"/>
        <end position="236"/>
    </location>
</feature>
<evidence type="ECO:0000256" key="7">
    <source>
        <dbReference type="ARBA" id="ARBA00023136"/>
    </source>
</evidence>
<comment type="subcellular location">
    <subcellularLocation>
        <location evidence="1">Cell membrane</location>
        <topology evidence="1">Multi-pass membrane protein</topology>
    </subcellularLocation>
</comment>
<evidence type="ECO:0000256" key="1">
    <source>
        <dbReference type="ARBA" id="ARBA00004651"/>
    </source>
</evidence>
<reference evidence="11 12" key="1">
    <citation type="submission" date="2017-08" db="EMBL/GenBank/DDBJ databases">
        <title>Fine stratification of microbial communities through a metagenomic profile of the photic zone.</title>
        <authorList>
            <person name="Haro-Moreno J.M."/>
            <person name="Lopez-Perez M."/>
            <person name="De La Torre J."/>
            <person name="Picazo A."/>
            <person name="Camacho A."/>
            <person name="Rodriguez-Valera F."/>
        </authorList>
    </citation>
    <scope>NUCLEOTIDE SEQUENCE [LARGE SCALE GENOMIC DNA]</scope>
    <source>
        <strain evidence="11">MED-G24</strain>
    </source>
</reference>
<evidence type="ECO:0000259" key="10">
    <source>
        <dbReference type="PROSITE" id="PS50929"/>
    </source>
</evidence>
<sequence>MSETPQTPDTRQADRQRPHDHSMFEAELSGAVLNVHLFVRILHWLTPYRLMLALSALLVVMASTFTVLMEVVISRVLVDYIIVGSQSTEPPRVDMPDLGMIDLTQWLEAWLETEPIYAAGFLFFVLMVGSTLFGHWHRLTLINAIVHGLRDLRQDLFAHLEARPSSFYDNVAVGRVMTRVTNDVESLYEMLRGMGSLVGEFVPFFVALGIMLSTSVEMTLVLLCLVPIVGVATYLFRQASRETFRLVRNSVSALNQNLQENLSGMQVVQLSGREKRNLEGYTRINKTNRRYEYRSINLATLYGAFNDSLASIGLGVIIWYGAGEAIQEEMTLGGVILFTRFMGMLFNPVVALGEQLNILFRAMASGERIFQALDWDEQIHEPETPAELPERLKGQVEFRNVNFGYTADAQILKDVSVSVEPGKRLAIVGPTGSGKSTMIRLLGRFYDFEHGMIFVDGVDVQDVHSQEIRRRIGVVLQDFHIFSGTILDNIVLGNPAVTRERAIEAAKTVNAHAFILRQENGYDTELVERGANLSQGQRQLLAFARVLAADPEVLILDEATASIDTETEILIQDGLRKLMAGRTSIIIAHRLQTIQECDYVLVLHYGEVKEYGSHEELLAMKGLYYTLHELQFQDVSIDEDGHPVQDDT</sequence>
<dbReference type="SMART" id="SM00382">
    <property type="entry name" value="AAA"/>
    <property type="match status" value="1"/>
</dbReference>
<dbReference type="GO" id="GO:0016887">
    <property type="term" value="F:ATP hydrolysis activity"/>
    <property type="evidence" value="ECO:0007669"/>
    <property type="project" value="InterPro"/>
</dbReference>
<feature type="transmembrane region" description="Helical" evidence="8">
    <location>
        <begin position="50"/>
        <end position="69"/>
    </location>
</feature>
<keyword evidence="5" id="KW-0067">ATP-binding</keyword>
<evidence type="ECO:0000256" key="4">
    <source>
        <dbReference type="ARBA" id="ARBA00022741"/>
    </source>
</evidence>
<dbReference type="SUPFAM" id="SSF90123">
    <property type="entry name" value="ABC transporter transmembrane region"/>
    <property type="match status" value="1"/>
</dbReference>
<dbReference type="FunFam" id="3.40.50.300:FF:000287">
    <property type="entry name" value="Multidrug ABC transporter ATP-binding protein"/>
    <property type="match status" value="1"/>
</dbReference>
<dbReference type="Pfam" id="PF00005">
    <property type="entry name" value="ABC_tran"/>
    <property type="match status" value="1"/>
</dbReference>
<dbReference type="SUPFAM" id="SSF52540">
    <property type="entry name" value="P-loop containing nucleoside triphosphate hydrolases"/>
    <property type="match status" value="1"/>
</dbReference>
<dbReference type="InterPro" id="IPR003593">
    <property type="entry name" value="AAA+_ATPase"/>
</dbReference>
<feature type="transmembrane region" description="Helical" evidence="8">
    <location>
        <begin position="194"/>
        <end position="212"/>
    </location>
</feature>
<dbReference type="InterPro" id="IPR027417">
    <property type="entry name" value="P-loop_NTPase"/>
</dbReference>
<evidence type="ECO:0000313" key="12">
    <source>
        <dbReference type="Proteomes" id="UP000219327"/>
    </source>
</evidence>
<feature type="transmembrane region" description="Helical" evidence="8">
    <location>
        <begin position="116"/>
        <end position="136"/>
    </location>
</feature>
<dbReference type="CDD" id="cd18544">
    <property type="entry name" value="ABC_6TM_TmrA_like"/>
    <property type="match status" value="1"/>
</dbReference>
<dbReference type="InterPro" id="IPR011527">
    <property type="entry name" value="ABC1_TM_dom"/>
</dbReference>
<feature type="domain" description="ABC transporter" evidence="9">
    <location>
        <begin position="396"/>
        <end position="630"/>
    </location>
</feature>
<organism evidence="11 12">
    <name type="scientific">OM182 bacterium MED-G24</name>
    <dbReference type="NCBI Taxonomy" id="1986255"/>
    <lineage>
        <taxon>Bacteria</taxon>
        <taxon>Pseudomonadati</taxon>
        <taxon>Pseudomonadota</taxon>
        <taxon>Gammaproteobacteria</taxon>
        <taxon>OMG group</taxon>
        <taxon>OM182 clade</taxon>
    </lineage>
</organism>
<evidence type="ECO:0000256" key="2">
    <source>
        <dbReference type="ARBA" id="ARBA00022448"/>
    </source>
</evidence>
<dbReference type="GO" id="GO:0005886">
    <property type="term" value="C:plasma membrane"/>
    <property type="evidence" value="ECO:0007669"/>
    <property type="project" value="UniProtKB-SubCell"/>
</dbReference>